<name>A0A8S5T7I6_9CAUD</name>
<sequence length="32" mass="3930">MHPCNLKQKKLLFKPIFNFKDAIFNFNKNVKY</sequence>
<evidence type="ECO:0000313" key="1">
    <source>
        <dbReference type="EMBL" id="DAF59301.1"/>
    </source>
</evidence>
<dbReference type="EMBL" id="BK032767">
    <property type="protein sequence ID" value="DAF59301.1"/>
    <property type="molecule type" value="Genomic_DNA"/>
</dbReference>
<proteinExistence type="predicted"/>
<reference evidence="1" key="1">
    <citation type="journal article" date="2021" name="Proc. Natl. Acad. Sci. U.S.A.">
        <title>A Catalog of Tens of Thousands of Viruses from Human Metagenomes Reveals Hidden Associations with Chronic Diseases.</title>
        <authorList>
            <person name="Tisza M.J."/>
            <person name="Buck C.B."/>
        </authorList>
    </citation>
    <scope>NUCLEOTIDE SEQUENCE</scope>
    <source>
        <strain evidence="1">Ctj6w2</strain>
    </source>
</reference>
<protein>
    <submittedName>
        <fullName evidence="1">Uncharacterized protein</fullName>
    </submittedName>
</protein>
<organism evidence="1">
    <name type="scientific">Siphoviridae sp. ctj6w2</name>
    <dbReference type="NCBI Taxonomy" id="2827919"/>
    <lineage>
        <taxon>Viruses</taxon>
        <taxon>Duplodnaviria</taxon>
        <taxon>Heunggongvirae</taxon>
        <taxon>Uroviricota</taxon>
        <taxon>Caudoviricetes</taxon>
    </lineage>
</organism>
<accession>A0A8S5T7I6</accession>